<dbReference type="InterPro" id="IPR016036">
    <property type="entry name" value="Malonyl_transacylase_ACP-bd"/>
</dbReference>
<dbReference type="GO" id="GO:0006633">
    <property type="term" value="P:fatty acid biosynthetic process"/>
    <property type="evidence" value="ECO:0007669"/>
    <property type="project" value="TreeGrafter"/>
</dbReference>
<dbReference type="Proteomes" id="UP000367750">
    <property type="component" value="Unassembled WGS sequence"/>
</dbReference>
<evidence type="ECO:0000256" key="2">
    <source>
        <dbReference type="ARBA" id="ARBA00022679"/>
    </source>
</evidence>
<comment type="catalytic activity">
    <reaction evidence="4">
        <text>holo-[ACP] + malonyl-CoA = malonyl-[ACP] + CoA</text>
        <dbReference type="Rhea" id="RHEA:41792"/>
        <dbReference type="Rhea" id="RHEA-COMP:9623"/>
        <dbReference type="Rhea" id="RHEA-COMP:9685"/>
        <dbReference type="ChEBI" id="CHEBI:57287"/>
        <dbReference type="ChEBI" id="CHEBI:57384"/>
        <dbReference type="ChEBI" id="CHEBI:64479"/>
        <dbReference type="ChEBI" id="CHEBI:78449"/>
        <dbReference type="EC" id="2.3.1.39"/>
    </reaction>
</comment>
<evidence type="ECO:0000256" key="1">
    <source>
        <dbReference type="ARBA" id="ARBA00013258"/>
    </source>
</evidence>
<dbReference type="Gene3D" id="3.40.366.10">
    <property type="entry name" value="Malonyl-Coenzyme A Acyl Carrier Protein, domain 2"/>
    <property type="match status" value="1"/>
</dbReference>
<dbReference type="EMBL" id="VYKK01000001">
    <property type="protein sequence ID" value="KAA9008678.1"/>
    <property type="molecule type" value="Genomic_DNA"/>
</dbReference>
<dbReference type="OrthoDB" id="9805460at2"/>
<dbReference type="InterPro" id="IPR001227">
    <property type="entry name" value="Ac_transferase_dom_sf"/>
</dbReference>
<dbReference type="SUPFAM" id="SSF52151">
    <property type="entry name" value="FabD/lysophospholipase-like"/>
    <property type="match status" value="1"/>
</dbReference>
<sequence length="423" mass="46202">MQKTALLFPGQGSQYVGMGKSLHDQYAVARETFEEAQDVLGFHLGQLCFEGGLAELTKTENTQPAILTASVAAYRVCMQAFNLKPDFGAGHSLGEFSALVCAGAVSFADALRLVRQRGLLMQEAAMHGAGRMVAVTRVSGELAEQVCASISRPDHIVVVSNYNEKQQTVISGHTDAVSEACQILQAYDAALIPLEVSAAFHSPLMENAASSFEPLLRTFAFQPTGYPVISNVTAQPYAGTENIADQLAMQMTHAVQWTRTMEYLDHERVGLALELGPKQVLKKMMLKHSPQVTALSLDLKTDWSILEKYLASQEKAVQAGKPSFLGKCLAIAVSTQNRNWNQEEYQKGVVEPYNRIKWLQEQIESGARELTADDMKAGIDMLRSVFATKGVPSAEQNGRFQQLMDQTGTRAAVEPFLAPVEAL</sequence>
<proteinExistence type="predicted"/>
<evidence type="ECO:0000256" key="3">
    <source>
        <dbReference type="ARBA" id="ARBA00023315"/>
    </source>
</evidence>
<reference evidence="6 7" key="1">
    <citation type="submission" date="2019-09" db="EMBL/GenBank/DDBJ databases">
        <title>Bacillus ochoae sp. nov., Paenibacillus whitsoniae sp. nov., Paenibacillus spiritus sp. nov. Isolated from the Mars Exploration Rover during spacecraft assembly.</title>
        <authorList>
            <person name="Seuylemezian A."/>
            <person name="Vaishampayan P."/>
        </authorList>
    </citation>
    <scope>NUCLEOTIDE SEQUENCE [LARGE SCALE GENOMIC DNA]</scope>
    <source>
        <strain evidence="6 7">MER_111</strain>
    </source>
</reference>
<name>A0A5J5GM33_9BACL</name>
<dbReference type="Gene3D" id="3.30.70.250">
    <property type="entry name" value="Malonyl-CoA ACP transacylase, ACP-binding"/>
    <property type="match status" value="1"/>
</dbReference>
<evidence type="ECO:0000313" key="6">
    <source>
        <dbReference type="EMBL" id="KAA9008678.1"/>
    </source>
</evidence>
<dbReference type="SMART" id="SM00827">
    <property type="entry name" value="PKS_AT"/>
    <property type="match status" value="1"/>
</dbReference>
<dbReference type="NCBIfam" id="TIGR00128">
    <property type="entry name" value="fabD"/>
    <property type="match status" value="1"/>
</dbReference>
<dbReference type="InterPro" id="IPR016035">
    <property type="entry name" value="Acyl_Trfase/lysoPLipase"/>
</dbReference>
<keyword evidence="7" id="KW-1185">Reference proteome</keyword>
<feature type="domain" description="Malonyl-CoA:ACP transacylase (MAT)" evidence="5">
    <location>
        <begin position="7"/>
        <end position="340"/>
    </location>
</feature>
<keyword evidence="2 6" id="KW-0808">Transferase</keyword>
<dbReference type="InterPro" id="IPR050858">
    <property type="entry name" value="Mal-CoA-ACP_Trans/PKS_FabD"/>
</dbReference>
<dbReference type="SUPFAM" id="SSF55048">
    <property type="entry name" value="Probable ACP-binding domain of malonyl-CoA ACP transacylase"/>
    <property type="match status" value="1"/>
</dbReference>
<keyword evidence="3 6" id="KW-0012">Acyltransferase</keyword>
<dbReference type="Pfam" id="PF00698">
    <property type="entry name" value="Acyl_transf_1"/>
    <property type="match status" value="1"/>
</dbReference>
<evidence type="ECO:0000313" key="7">
    <source>
        <dbReference type="Proteomes" id="UP000367750"/>
    </source>
</evidence>
<dbReference type="RefSeq" id="WP_150456309.1">
    <property type="nucleotide sequence ID" value="NZ_VYKK01000001.1"/>
</dbReference>
<evidence type="ECO:0000256" key="4">
    <source>
        <dbReference type="ARBA" id="ARBA00048462"/>
    </source>
</evidence>
<dbReference type="AlphaFoldDB" id="A0A5J5GM33"/>
<dbReference type="InterPro" id="IPR014043">
    <property type="entry name" value="Acyl_transferase_dom"/>
</dbReference>
<gene>
    <name evidence="6" type="primary">fabD</name>
    <name evidence="6" type="ORF">F4V43_00685</name>
</gene>
<organism evidence="6 7">
    <name type="scientific">Paenibacillus spiritus</name>
    <dbReference type="NCBI Taxonomy" id="2496557"/>
    <lineage>
        <taxon>Bacteria</taxon>
        <taxon>Bacillati</taxon>
        <taxon>Bacillota</taxon>
        <taxon>Bacilli</taxon>
        <taxon>Bacillales</taxon>
        <taxon>Paenibacillaceae</taxon>
        <taxon>Paenibacillus</taxon>
    </lineage>
</organism>
<dbReference type="GO" id="GO:0004314">
    <property type="term" value="F:[acyl-carrier-protein] S-malonyltransferase activity"/>
    <property type="evidence" value="ECO:0007669"/>
    <property type="project" value="UniProtKB-EC"/>
</dbReference>
<dbReference type="EC" id="2.3.1.39" evidence="1"/>
<protein>
    <recommendedName>
        <fullName evidence="1">[acyl-carrier-protein] S-malonyltransferase</fullName>
        <ecNumber evidence="1">2.3.1.39</ecNumber>
    </recommendedName>
</protein>
<dbReference type="PANTHER" id="PTHR42681">
    <property type="entry name" value="MALONYL-COA-ACYL CARRIER PROTEIN TRANSACYLASE, MITOCHONDRIAL"/>
    <property type="match status" value="1"/>
</dbReference>
<dbReference type="PANTHER" id="PTHR42681:SF1">
    <property type="entry name" value="MALONYL-COA-ACYL CARRIER PROTEIN TRANSACYLASE, MITOCHONDRIAL"/>
    <property type="match status" value="1"/>
</dbReference>
<evidence type="ECO:0000259" key="5">
    <source>
        <dbReference type="SMART" id="SM00827"/>
    </source>
</evidence>
<accession>A0A5J5GM33</accession>
<comment type="caution">
    <text evidence="6">The sequence shown here is derived from an EMBL/GenBank/DDBJ whole genome shotgun (WGS) entry which is preliminary data.</text>
</comment>
<dbReference type="InterPro" id="IPR004410">
    <property type="entry name" value="Malonyl_CoA-ACP_transAc_FabD"/>
</dbReference>